<keyword evidence="1" id="KW-0808">Transferase</keyword>
<dbReference type="PANTHER" id="PTHR48050:SF13">
    <property type="entry name" value="STEROL 3-BETA-GLUCOSYLTRANSFERASE UGT80A2"/>
    <property type="match status" value="1"/>
</dbReference>
<comment type="caution">
    <text evidence="1">The sequence shown here is derived from an EMBL/GenBank/DDBJ whole genome shotgun (WGS) entry which is preliminary data.</text>
</comment>
<evidence type="ECO:0000313" key="1">
    <source>
        <dbReference type="EMBL" id="RAI74343.1"/>
    </source>
</evidence>
<dbReference type="CDD" id="cd03784">
    <property type="entry name" value="GT1_Gtf-like"/>
    <property type="match status" value="1"/>
</dbReference>
<protein>
    <submittedName>
        <fullName evidence="1">Glycosyltransferase</fullName>
    </submittedName>
</protein>
<dbReference type="InterPro" id="IPR002213">
    <property type="entry name" value="UDP_glucos_trans"/>
</dbReference>
<dbReference type="PANTHER" id="PTHR48050">
    <property type="entry name" value="STEROL 3-BETA-GLUCOSYLTRANSFERASE"/>
    <property type="match status" value="1"/>
</dbReference>
<dbReference type="GO" id="GO:0008194">
    <property type="term" value="F:UDP-glycosyltransferase activity"/>
    <property type="evidence" value="ECO:0007669"/>
    <property type="project" value="InterPro"/>
</dbReference>
<organism evidence="1 2">
    <name type="scientific">Spirosoma telluris</name>
    <dbReference type="NCBI Taxonomy" id="2183553"/>
    <lineage>
        <taxon>Bacteria</taxon>
        <taxon>Pseudomonadati</taxon>
        <taxon>Bacteroidota</taxon>
        <taxon>Cytophagia</taxon>
        <taxon>Cytophagales</taxon>
        <taxon>Cytophagaceae</taxon>
        <taxon>Spirosoma</taxon>
    </lineage>
</organism>
<name>A0A327NHN4_9BACT</name>
<dbReference type="AlphaFoldDB" id="A0A327NHN4"/>
<reference evidence="1 2" key="1">
    <citation type="submission" date="2018-06" db="EMBL/GenBank/DDBJ databases">
        <title>Spirosoma sp. HMF3257 Genome sequencing and assembly.</title>
        <authorList>
            <person name="Kang H."/>
            <person name="Cha I."/>
            <person name="Kim H."/>
            <person name="Kang J."/>
            <person name="Joh K."/>
        </authorList>
    </citation>
    <scope>NUCLEOTIDE SEQUENCE [LARGE SCALE GENOMIC DNA]</scope>
    <source>
        <strain evidence="1 2">HMF3257</strain>
    </source>
</reference>
<accession>A0A327NHN4</accession>
<dbReference type="InterPro" id="IPR050426">
    <property type="entry name" value="Glycosyltransferase_28"/>
</dbReference>
<proteinExistence type="predicted"/>
<evidence type="ECO:0000313" key="2">
    <source>
        <dbReference type="Proteomes" id="UP000249016"/>
    </source>
</evidence>
<dbReference type="Gene3D" id="3.40.50.2000">
    <property type="entry name" value="Glycogen Phosphorylase B"/>
    <property type="match status" value="2"/>
</dbReference>
<dbReference type="OrthoDB" id="6620093at2"/>
<dbReference type="RefSeq" id="WP_111341457.1">
    <property type="nucleotide sequence ID" value="NZ_QLII01000001.1"/>
</dbReference>
<dbReference type="SUPFAM" id="SSF53756">
    <property type="entry name" value="UDP-Glycosyltransferase/glycogen phosphorylase"/>
    <property type="match status" value="1"/>
</dbReference>
<dbReference type="Pfam" id="PF00201">
    <property type="entry name" value="UDPGT"/>
    <property type="match status" value="1"/>
</dbReference>
<dbReference type="Proteomes" id="UP000249016">
    <property type="component" value="Unassembled WGS sequence"/>
</dbReference>
<gene>
    <name evidence="1" type="ORF">HMF3257_08580</name>
</gene>
<dbReference type="GO" id="GO:0017000">
    <property type="term" value="P:antibiotic biosynthetic process"/>
    <property type="evidence" value="ECO:0007669"/>
    <property type="project" value="UniProtKB-ARBA"/>
</dbReference>
<sequence>MNTKRILFASLPLEGHFNPLTGLAVHLQRLGYDVRWYTGPSFAEKVRRLGIPFYTYRQALEVNQDNLDELMPERKLLKGAIARLRFDINQIFLLRAPEFVADLTAIHREWPFELVVCDVVFTGAPFIRQLLNVPVAAVGVVPLIETSRDLPPSGLGLTPMKGILGRSVQALLRYLTMNHLLKSCTDLYNRLLQEHDLPATPHFLFDALIQNCDVLLQSGTPGFDYPRTDTSKHVQFVGPMLPYASGVKRPFAEVTKARLADRVVLVSQGTVERDLTKLIIPTLDAFKNDSRTLVIVTTGGSQTTELRARFPQENFIIEDFIDFNSVMPYADVYVTNAGYGGVMLSLQHSLPMVAAGVHEGKNEIAARIGYVKVGVNLKTERPTARQIQAAVEEVLNNREYKRNAQQLRAEFQQYNPNALCTKYITDLLGKQADVRKPSLKPVL</sequence>
<keyword evidence="2" id="KW-1185">Reference proteome</keyword>
<dbReference type="EMBL" id="QLII01000001">
    <property type="protein sequence ID" value="RAI74343.1"/>
    <property type="molecule type" value="Genomic_DNA"/>
</dbReference>